<comment type="caution">
    <text evidence="1">The sequence shown here is derived from an EMBL/GenBank/DDBJ whole genome shotgun (WGS) entry which is preliminary data.</text>
</comment>
<proteinExistence type="predicted"/>
<keyword evidence="2" id="KW-1185">Reference proteome</keyword>
<evidence type="ECO:0000313" key="2">
    <source>
        <dbReference type="Proteomes" id="UP001597299"/>
    </source>
</evidence>
<reference evidence="2" key="1">
    <citation type="journal article" date="2019" name="Int. J. Syst. Evol. Microbiol.">
        <title>The Global Catalogue of Microorganisms (GCM) 10K type strain sequencing project: providing services to taxonomists for standard genome sequencing and annotation.</title>
        <authorList>
            <consortium name="The Broad Institute Genomics Platform"/>
            <consortium name="The Broad Institute Genome Sequencing Center for Infectious Disease"/>
            <person name="Wu L."/>
            <person name="Ma J."/>
        </authorList>
    </citation>
    <scope>NUCLEOTIDE SEQUENCE [LARGE SCALE GENOMIC DNA]</scope>
    <source>
        <strain evidence="2">CCM 7435</strain>
    </source>
</reference>
<dbReference type="Proteomes" id="UP001597299">
    <property type="component" value="Unassembled WGS sequence"/>
</dbReference>
<dbReference type="EMBL" id="JBHUHD010000001">
    <property type="protein sequence ID" value="MFD2139873.1"/>
    <property type="molecule type" value="Genomic_DNA"/>
</dbReference>
<protein>
    <recommendedName>
        <fullName evidence="3">DUF1482 family protein</fullName>
    </recommendedName>
</protein>
<evidence type="ECO:0000313" key="1">
    <source>
        <dbReference type="EMBL" id="MFD2139873.1"/>
    </source>
</evidence>
<gene>
    <name evidence="1" type="ORF">ACFSNC_05655</name>
</gene>
<organism evidence="1 2">
    <name type="scientific">Ancylobacter oerskovii</name>
    <dbReference type="NCBI Taxonomy" id="459519"/>
    <lineage>
        <taxon>Bacteria</taxon>
        <taxon>Pseudomonadati</taxon>
        <taxon>Pseudomonadota</taxon>
        <taxon>Alphaproteobacteria</taxon>
        <taxon>Hyphomicrobiales</taxon>
        <taxon>Xanthobacteraceae</taxon>
        <taxon>Ancylobacter</taxon>
    </lineage>
</organism>
<dbReference type="RefSeq" id="WP_213353430.1">
    <property type="nucleotide sequence ID" value="NZ_JAHBGB010000033.1"/>
</dbReference>
<accession>A0ABW4YUM3</accession>
<name>A0ABW4YUM3_9HYPH</name>
<sequence length="65" mass="7229">MELIMSICLLASPDACKVETLSLSGEKPSQCIMEAPAIIAEWVETHPKWKVVKWRCGVQDNGEDI</sequence>
<evidence type="ECO:0008006" key="3">
    <source>
        <dbReference type="Google" id="ProtNLM"/>
    </source>
</evidence>